<organism evidence="1 2">
    <name type="scientific">Amycolatopsis xylanica</name>
    <dbReference type="NCBI Taxonomy" id="589385"/>
    <lineage>
        <taxon>Bacteria</taxon>
        <taxon>Bacillati</taxon>
        <taxon>Actinomycetota</taxon>
        <taxon>Actinomycetes</taxon>
        <taxon>Pseudonocardiales</taxon>
        <taxon>Pseudonocardiaceae</taxon>
        <taxon>Amycolatopsis</taxon>
    </lineage>
</organism>
<dbReference type="STRING" id="589385.SAMN05421504_11340"/>
<dbReference type="OrthoDB" id="4483486at2"/>
<dbReference type="InterPro" id="IPR023393">
    <property type="entry name" value="START-like_dom_sf"/>
</dbReference>
<dbReference type="EMBL" id="FNON01000013">
    <property type="protein sequence ID" value="SDZ34380.1"/>
    <property type="molecule type" value="Genomic_DNA"/>
</dbReference>
<dbReference type="Gene3D" id="3.30.530.20">
    <property type="match status" value="1"/>
</dbReference>
<gene>
    <name evidence="1" type="ORF">SAMN05421504_11340</name>
</gene>
<protein>
    <submittedName>
        <fullName evidence="1">Polyketide cyclase / dehydrase and lipid transport</fullName>
    </submittedName>
</protein>
<dbReference type="Proteomes" id="UP000199515">
    <property type="component" value="Unassembled WGS sequence"/>
</dbReference>
<evidence type="ECO:0000313" key="2">
    <source>
        <dbReference type="Proteomes" id="UP000199515"/>
    </source>
</evidence>
<keyword evidence="2" id="KW-1185">Reference proteome</keyword>
<dbReference type="RefSeq" id="WP_091298795.1">
    <property type="nucleotide sequence ID" value="NZ_FNON01000013.1"/>
</dbReference>
<dbReference type="Pfam" id="PF10604">
    <property type="entry name" value="Polyketide_cyc2"/>
    <property type="match status" value="1"/>
</dbReference>
<proteinExistence type="predicted"/>
<dbReference type="SUPFAM" id="SSF55961">
    <property type="entry name" value="Bet v1-like"/>
    <property type="match status" value="1"/>
</dbReference>
<name>A0A1H3S9M4_9PSEU</name>
<reference evidence="1 2" key="1">
    <citation type="submission" date="2016-10" db="EMBL/GenBank/DDBJ databases">
        <authorList>
            <person name="de Groot N.N."/>
        </authorList>
    </citation>
    <scope>NUCLEOTIDE SEQUENCE [LARGE SCALE GENOMIC DNA]</scope>
    <source>
        <strain evidence="1 2">CPCC 202699</strain>
    </source>
</reference>
<accession>A0A1H3S9M4</accession>
<dbReference type="InterPro" id="IPR019587">
    <property type="entry name" value="Polyketide_cyclase/dehydratase"/>
</dbReference>
<dbReference type="CDD" id="cd07812">
    <property type="entry name" value="SRPBCC"/>
    <property type="match status" value="1"/>
</dbReference>
<evidence type="ECO:0000313" key="1">
    <source>
        <dbReference type="EMBL" id="SDZ34380.1"/>
    </source>
</evidence>
<sequence length="149" mass="16145">MTRVERTVPAKADDVFAVLADGWSYAAWVVGNSHVRDVDPEWPAVGSRLHHRTGAWPLQVQDITVVRAIEPGRYLGLEARLWVFGAACIELTLEPVPGGGTRVVMEERAISGPIKAIPHPALAAVLKPRNKEALARLADLATGRGTTLR</sequence>
<dbReference type="AlphaFoldDB" id="A0A1H3S9M4"/>